<dbReference type="EMBL" id="SORI01000007">
    <property type="protein sequence ID" value="TDY60810.1"/>
    <property type="molecule type" value="Genomic_DNA"/>
</dbReference>
<comment type="similarity">
    <text evidence="1">Belongs to the V-ATPase V0D/AC39 subunit family.</text>
</comment>
<dbReference type="InterPro" id="IPR002843">
    <property type="entry name" value="ATPase_V0-cplx_csu/dsu"/>
</dbReference>
<reference evidence="4 5" key="1">
    <citation type="submission" date="2019-03" db="EMBL/GenBank/DDBJ databases">
        <title>Genomic Encyclopedia of Type Strains, Phase IV (KMG-IV): sequencing the most valuable type-strain genomes for metagenomic binning, comparative biology and taxonomic classification.</title>
        <authorList>
            <person name="Goeker M."/>
        </authorList>
    </citation>
    <scope>NUCLEOTIDE SEQUENCE [LARGE SCALE GENOMIC DNA]</scope>
    <source>
        <strain evidence="4 5">DSM 25964</strain>
    </source>
</reference>
<dbReference type="PANTHER" id="PTHR38682">
    <property type="entry name" value="V-TYPE ATP SYNTHASE SUBUNIT C"/>
    <property type="match status" value="1"/>
</dbReference>
<evidence type="ECO:0000256" key="1">
    <source>
        <dbReference type="ARBA" id="ARBA00006709"/>
    </source>
</evidence>
<keyword evidence="5" id="KW-1185">Reference proteome</keyword>
<keyword evidence="2" id="KW-0813">Transport</keyword>
<sequence length="374" mass="42217">MSFLAAGERAAVTAKARVYRGRLLAPSDYLRLLELETVGEIAAYLAKTEAYGPYITEPSPETMHRGDLEAIITSVPLLEEIPFCRYLGPERSALLRAWGERFDVDVIKRVLRIITTGMGSRENLRRRVASVPITVADGEKLLAAGSLRDVLESLRGYPLYDILAEPLKRIEKEGGTLFRPKMAMDAFFLTRILSKGKKLSGSEGRGVRQIFGTRADLINMYWIYRSRRFFSLTPEEALGLTLPVRYRLNFDTLSSFAFAPDVPSMVKLLRESPYGEAFRTSGGNEVPEVGEMALEHNLYRILWRTASAIFRSGSAGVHAVLAYLTLRELEVKDLFTIIEDVRYHYDRKKAREFLIHPAAASFAGKEREVEPSWL</sequence>
<evidence type="ECO:0000256" key="2">
    <source>
        <dbReference type="ARBA" id="ARBA00022448"/>
    </source>
</evidence>
<dbReference type="InterPro" id="IPR044911">
    <property type="entry name" value="V-type_ATPase_csu/dsu_dom_3"/>
</dbReference>
<dbReference type="InterPro" id="IPR050873">
    <property type="entry name" value="V-ATPase_V0D/AC39_subunit"/>
</dbReference>
<proteinExistence type="inferred from homology"/>
<dbReference type="InterPro" id="IPR035067">
    <property type="entry name" value="V-type_ATPase_csu/dsu"/>
</dbReference>
<dbReference type="Pfam" id="PF01992">
    <property type="entry name" value="vATP-synt_AC39"/>
    <property type="match status" value="1"/>
</dbReference>
<dbReference type="OrthoDB" id="1532at2"/>
<organism evidence="4 5">
    <name type="scientific">Aminivibrio pyruvatiphilus</name>
    <dbReference type="NCBI Taxonomy" id="1005740"/>
    <lineage>
        <taxon>Bacteria</taxon>
        <taxon>Thermotogati</taxon>
        <taxon>Synergistota</taxon>
        <taxon>Synergistia</taxon>
        <taxon>Synergistales</taxon>
        <taxon>Aminobacteriaceae</taxon>
        <taxon>Aminivibrio</taxon>
    </lineage>
</organism>
<protein>
    <submittedName>
        <fullName evidence="4">V/A-type H+-transporting ATPase subunit C</fullName>
    </submittedName>
</protein>
<evidence type="ECO:0000313" key="5">
    <source>
        <dbReference type="Proteomes" id="UP000295066"/>
    </source>
</evidence>
<dbReference type="Gene3D" id="1.20.1690.10">
    <property type="entry name" value="V-type ATP synthase subunit C domain"/>
    <property type="match status" value="2"/>
</dbReference>
<dbReference type="Gene3D" id="1.10.132.50">
    <property type="entry name" value="ATP synthase (C/AC39) subunit, domain 3"/>
    <property type="match status" value="1"/>
</dbReference>
<dbReference type="RefSeq" id="WP_133957379.1">
    <property type="nucleotide sequence ID" value="NZ_SORI01000007.1"/>
</dbReference>
<gene>
    <name evidence="4" type="ORF">C8D99_10717</name>
</gene>
<dbReference type="Proteomes" id="UP000295066">
    <property type="component" value="Unassembled WGS sequence"/>
</dbReference>
<dbReference type="AlphaFoldDB" id="A0A4R8M647"/>
<accession>A0A4R8M647</accession>
<name>A0A4R8M647_9BACT</name>
<dbReference type="PANTHER" id="PTHR38682:SF1">
    <property type="entry name" value="V-TYPE ATP SYNTHASE SUBUNIT C"/>
    <property type="match status" value="1"/>
</dbReference>
<evidence type="ECO:0000313" key="4">
    <source>
        <dbReference type="EMBL" id="TDY60810.1"/>
    </source>
</evidence>
<dbReference type="SUPFAM" id="SSF103486">
    <property type="entry name" value="V-type ATP synthase subunit C"/>
    <property type="match status" value="1"/>
</dbReference>
<comment type="caution">
    <text evidence="4">The sequence shown here is derived from an EMBL/GenBank/DDBJ whole genome shotgun (WGS) entry which is preliminary data.</text>
</comment>
<dbReference type="InterPro" id="IPR036079">
    <property type="entry name" value="ATPase_csu/dsu_sf"/>
</dbReference>
<keyword evidence="3" id="KW-0406">Ion transport</keyword>
<evidence type="ECO:0000256" key="3">
    <source>
        <dbReference type="ARBA" id="ARBA00023065"/>
    </source>
</evidence>
<dbReference type="GO" id="GO:0046961">
    <property type="term" value="F:proton-transporting ATPase activity, rotational mechanism"/>
    <property type="evidence" value="ECO:0007669"/>
    <property type="project" value="InterPro"/>
</dbReference>